<feature type="domain" description="Glycosyltransferase 2-like" evidence="1">
    <location>
        <begin position="62"/>
        <end position="198"/>
    </location>
</feature>
<keyword evidence="3" id="KW-1185">Reference proteome</keyword>
<dbReference type="AlphaFoldDB" id="A0A8D0ECD8"/>
<dbReference type="GO" id="GO:0006417">
    <property type="term" value="P:regulation of translation"/>
    <property type="evidence" value="ECO:0007669"/>
    <property type="project" value="Ensembl"/>
</dbReference>
<proteinExistence type="predicted"/>
<dbReference type="PANTHER" id="PTHR22916:SF3">
    <property type="entry name" value="UDP-GLCNAC:BETAGAL BETA-1,3-N-ACETYLGLUCOSAMINYLTRANSFERASE-LIKE PROTEIN 1"/>
    <property type="match status" value="1"/>
</dbReference>
<dbReference type="InterPro" id="IPR029044">
    <property type="entry name" value="Nucleotide-diphossugar_trans"/>
</dbReference>
<protein>
    <submittedName>
        <fullName evidence="2">UDP-GlcNAc:betaGal beta-1,3-N-acetylglucosaminyltransferase like 1</fullName>
    </submittedName>
</protein>
<dbReference type="SUPFAM" id="SSF53448">
    <property type="entry name" value="Nucleotide-diphospho-sugar transferases"/>
    <property type="match status" value="1"/>
</dbReference>
<reference evidence="2" key="1">
    <citation type="submission" date="2025-08" db="UniProtKB">
        <authorList>
            <consortium name="Ensembl"/>
        </authorList>
    </citation>
    <scope>IDENTIFICATION</scope>
</reference>
<dbReference type="GeneTree" id="ENSGT00390000006933"/>
<dbReference type="GO" id="GO:0006400">
    <property type="term" value="P:tRNA modification"/>
    <property type="evidence" value="ECO:0007669"/>
    <property type="project" value="Ensembl"/>
</dbReference>
<name>A0A8D0ECD8_SALMN</name>
<dbReference type="GO" id="GO:0005737">
    <property type="term" value="C:cytoplasm"/>
    <property type="evidence" value="ECO:0007669"/>
    <property type="project" value="Ensembl"/>
</dbReference>
<sequence>MDMPAKGPRASIGLLSSLQGNAADGGCGLTQSRSPAALPFPTLNSFVPLNRKVREGNKIQVSIILPVYNSACWLDECLKSVLEQDFQGSIELSVFNDASKDNSINIIEKWKALLEEAGIQVLLGGNDSSQPKGVGFAKNRAVDQSSGTYLCFLDSDDVMMPQRIRLQWKAAVEHPKSIIGCQIKREPSEATERYTRWINNLTSEQLLTQSNGCQCFSLSKLILEDV</sequence>
<dbReference type="InterPro" id="IPR001173">
    <property type="entry name" value="Glyco_trans_2-like"/>
</dbReference>
<dbReference type="Pfam" id="PF00535">
    <property type="entry name" value="Glycos_transf_2"/>
    <property type="match status" value="1"/>
</dbReference>
<dbReference type="OMA" id="CIIGCQV"/>
<dbReference type="Gene3D" id="3.90.550.10">
    <property type="entry name" value="Spore Coat Polysaccharide Biosynthesis Protein SpsA, Chain A"/>
    <property type="match status" value="1"/>
</dbReference>
<dbReference type="Ensembl" id="ENSSMRT00000034206.1">
    <property type="protein sequence ID" value="ENSSMRP00000029308.1"/>
    <property type="gene ID" value="ENSSMRG00000022538.1"/>
</dbReference>
<evidence type="ECO:0000313" key="2">
    <source>
        <dbReference type="Ensembl" id="ENSSMRP00000029308.1"/>
    </source>
</evidence>
<dbReference type="GO" id="GO:0141125">
    <property type="term" value="F:tRNA-queuosine(34) galactosyltransferase activity"/>
    <property type="evidence" value="ECO:0007669"/>
    <property type="project" value="Ensembl"/>
</dbReference>
<accession>A0A8D0ECD8</accession>
<dbReference type="PANTHER" id="PTHR22916">
    <property type="entry name" value="GLYCOSYLTRANSFERASE"/>
    <property type="match status" value="1"/>
</dbReference>
<evidence type="ECO:0000259" key="1">
    <source>
        <dbReference type="Pfam" id="PF00535"/>
    </source>
</evidence>
<reference evidence="2" key="2">
    <citation type="submission" date="2025-09" db="UniProtKB">
        <authorList>
            <consortium name="Ensembl"/>
        </authorList>
    </citation>
    <scope>IDENTIFICATION</scope>
</reference>
<dbReference type="Proteomes" id="UP000694421">
    <property type="component" value="Unplaced"/>
</dbReference>
<evidence type="ECO:0000313" key="3">
    <source>
        <dbReference type="Proteomes" id="UP000694421"/>
    </source>
</evidence>
<organism evidence="2 3">
    <name type="scientific">Salvator merianae</name>
    <name type="common">Argentine black and white tegu</name>
    <name type="synonym">Tupinambis merianae</name>
    <dbReference type="NCBI Taxonomy" id="96440"/>
    <lineage>
        <taxon>Eukaryota</taxon>
        <taxon>Metazoa</taxon>
        <taxon>Chordata</taxon>
        <taxon>Craniata</taxon>
        <taxon>Vertebrata</taxon>
        <taxon>Euteleostomi</taxon>
        <taxon>Lepidosauria</taxon>
        <taxon>Squamata</taxon>
        <taxon>Bifurcata</taxon>
        <taxon>Unidentata</taxon>
        <taxon>Episquamata</taxon>
        <taxon>Laterata</taxon>
        <taxon>Teiioidea</taxon>
        <taxon>Teiidae</taxon>
        <taxon>Salvator</taxon>
    </lineage>
</organism>